<dbReference type="PANTHER" id="PTHR42852:SF6">
    <property type="entry name" value="THIOL:DISULFIDE INTERCHANGE PROTEIN DSBE"/>
    <property type="match status" value="1"/>
</dbReference>
<accession>A0ABQ3HXJ1</accession>
<keyword evidence="5" id="KW-0732">Signal</keyword>
<name>A0ABQ3HXJ1_9SPHI</name>
<dbReference type="PROSITE" id="PS51352">
    <property type="entry name" value="THIOREDOXIN_2"/>
    <property type="match status" value="1"/>
</dbReference>
<evidence type="ECO:0000256" key="3">
    <source>
        <dbReference type="ARBA" id="ARBA00023157"/>
    </source>
</evidence>
<evidence type="ECO:0000256" key="2">
    <source>
        <dbReference type="ARBA" id="ARBA00022748"/>
    </source>
</evidence>
<evidence type="ECO:0000259" key="6">
    <source>
        <dbReference type="PROSITE" id="PS51352"/>
    </source>
</evidence>
<evidence type="ECO:0000256" key="4">
    <source>
        <dbReference type="ARBA" id="ARBA00023284"/>
    </source>
</evidence>
<keyword evidence="8" id="KW-1185">Reference proteome</keyword>
<dbReference type="PANTHER" id="PTHR42852">
    <property type="entry name" value="THIOL:DISULFIDE INTERCHANGE PROTEIN DSBE"/>
    <property type="match status" value="1"/>
</dbReference>
<dbReference type="InterPro" id="IPR017937">
    <property type="entry name" value="Thioredoxin_CS"/>
</dbReference>
<feature type="chain" id="PRO_5047244628" evidence="5">
    <location>
        <begin position="20"/>
        <end position="379"/>
    </location>
</feature>
<dbReference type="RefSeq" id="WP_229826583.1">
    <property type="nucleotide sequence ID" value="NZ_BNAF01000012.1"/>
</dbReference>
<reference evidence="8" key="1">
    <citation type="journal article" date="2019" name="Int. J. Syst. Evol. Microbiol.">
        <title>The Global Catalogue of Microorganisms (GCM) 10K type strain sequencing project: providing services to taxonomists for standard genome sequencing and annotation.</title>
        <authorList>
            <consortium name="The Broad Institute Genomics Platform"/>
            <consortium name="The Broad Institute Genome Sequencing Center for Infectious Disease"/>
            <person name="Wu L."/>
            <person name="Ma J."/>
        </authorList>
    </citation>
    <scope>NUCLEOTIDE SEQUENCE [LARGE SCALE GENOMIC DNA]</scope>
    <source>
        <strain evidence="8">CGMCC 1.12966</strain>
    </source>
</reference>
<protein>
    <submittedName>
        <fullName evidence="7">Thiol:disulfide interchange protein</fullName>
    </submittedName>
</protein>
<dbReference type="InterPro" id="IPR036249">
    <property type="entry name" value="Thioredoxin-like_sf"/>
</dbReference>
<dbReference type="InterPro" id="IPR013766">
    <property type="entry name" value="Thioredoxin_domain"/>
</dbReference>
<proteinExistence type="predicted"/>
<dbReference type="Pfam" id="PF00578">
    <property type="entry name" value="AhpC-TSA"/>
    <property type="match status" value="1"/>
</dbReference>
<comment type="subcellular location">
    <subcellularLocation>
        <location evidence="1">Cell envelope</location>
    </subcellularLocation>
</comment>
<keyword evidence="2" id="KW-0201">Cytochrome c-type biogenesis</keyword>
<dbReference type="InterPro" id="IPR050553">
    <property type="entry name" value="Thioredoxin_ResA/DsbE_sf"/>
</dbReference>
<gene>
    <name evidence="7" type="ORF">GCM10017764_29890</name>
</gene>
<dbReference type="InterPro" id="IPR025380">
    <property type="entry name" value="DUF4369"/>
</dbReference>
<dbReference type="PROSITE" id="PS00194">
    <property type="entry name" value="THIOREDOXIN_1"/>
    <property type="match status" value="1"/>
</dbReference>
<sequence>MMKKKIMTALLLLPLLAGAQKNYRITGNLSAVKGDAKAYLVLLKESGWEEVDSTEIKEGMFLFSGRVDEPQQAILTVKSYGNNLSVPRQEMQSFFIENSEIAFLGKDSISSAIVSGSITDRQDRDREALIRPVTAQIMRLQKVYGAKTADGAFVKPLHERQIAADSIKMLVAQNKSINRNFVERHLDSFAGLHTFYTFILDSKFDPSVEAPLFERFSAELKSTPLGVRTAQKIEVGKRRQTGALAADFTQNDVKGKPFTLSSLRGKYVLLDFWASWCAPCRAENPFVVKAYNELKGKNFEIVGVSLDYPGGQAVWEAAIENDGLPWIHVSDLKGWKNEVAVMYDINAVPQNFLIDPNGFIIAKNLRGEALTQKLKELIK</sequence>
<feature type="signal peptide" evidence="5">
    <location>
        <begin position="1"/>
        <end position="19"/>
    </location>
</feature>
<dbReference type="Proteomes" id="UP000620550">
    <property type="component" value="Unassembled WGS sequence"/>
</dbReference>
<evidence type="ECO:0000256" key="5">
    <source>
        <dbReference type="SAM" id="SignalP"/>
    </source>
</evidence>
<keyword evidence="4" id="KW-0676">Redox-active center</keyword>
<comment type="caution">
    <text evidence="7">The sequence shown here is derived from an EMBL/GenBank/DDBJ whole genome shotgun (WGS) entry which is preliminary data.</text>
</comment>
<keyword evidence="3" id="KW-1015">Disulfide bond</keyword>
<evidence type="ECO:0000313" key="8">
    <source>
        <dbReference type="Proteomes" id="UP000620550"/>
    </source>
</evidence>
<dbReference type="EMBL" id="BNAF01000012">
    <property type="protein sequence ID" value="GHE44692.1"/>
    <property type="molecule type" value="Genomic_DNA"/>
</dbReference>
<evidence type="ECO:0000256" key="1">
    <source>
        <dbReference type="ARBA" id="ARBA00004196"/>
    </source>
</evidence>
<feature type="domain" description="Thioredoxin" evidence="6">
    <location>
        <begin position="239"/>
        <end position="379"/>
    </location>
</feature>
<dbReference type="CDD" id="cd02966">
    <property type="entry name" value="TlpA_like_family"/>
    <property type="match status" value="1"/>
</dbReference>
<dbReference type="SUPFAM" id="SSF52833">
    <property type="entry name" value="Thioredoxin-like"/>
    <property type="match status" value="1"/>
</dbReference>
<dbReference type="Pfam" id="PF14289">
    <property type="entry name" value="DUF4369"/>
    <property type="match status" value="1"/>
</dbReference>
<organism evidence="7 8">
    <name type="scientific">Sphingobacterium griseoflavum</name>
    <dbReference type="NCBI Taxonomy" id="1474952"/>
    <lineage>
        <taxon>Bacteria</taxon>
        <taxon>Pseudomonadati</taxon>
        <taxon>Bacteroidota</taxon>
        <taxon>Sphingobacteriia</taxon>
        <taxon>Sphingobacteriales</taxon>
        <taxon>Sphingobacteriaceae</taxon>
        <taxon>Sphingobacterium</taxon>
    </lineage>
</organism>
<evidence type="ECO:0000313" key="7">
    <source>
        <dbReference type="EMBL" id="GHE44692.1"/>
    </source>
</evidence>
<dbReference type="InterPro" id="IPR000866">
    <property type="entry name" value="AhpC/TSA"/>
</dbReference>
<dbReference type="Gene3D" id="3.40.30.10">
    <property type="entry name" value="Glutaredoxin"/>
    <property type="match status" value="1"/>
</dbReference>